<accession>A0A433ETS1</accession>
<gene>
    <name evidence="1" type="ORF">D6D54_01910</name>
</gene>
<organism evidence="1 2">
    <name type="scientific">Spiroplasma poulsonii</name>
    <dbReference type="NCBI Taxonomy" id="2138"/>
    <lineage>
        <taxon>Bacteria</taxon>
        <taxon>Bacillati</taxon>
        <taxon>Mycoplasmatota</taxon>
        <taxon>Mollicutes</taxon>
        <taxon>Entomoplasmatales</taxon>
        <taxon>Spiroplasmataceae</taxon>
        <taxon>Spiroplasma</taxon>
    </lineage>
</organism>
<dbReference type="EMBL" id="RAHC01000001">
    <property type="protein sequence ID" value="RUP78310.1"/>
    <property type="molecule type" value="Genomic_DNA"/>
</dbReference>
<evidence type="ECO:0000313" key="1">
    <source>
        <dbReference type="EMBL" id="RUP78310.1"/>
    </source>
</evidence>
<sequence>MFTILFGILVTLIYFLFSWRINVNNFVEKDLRKYDYKIIFTNKYNLPLAQPKVIPTPVWISAEMVGWTIETILLNYQFDFNVFAPIHKNILQKKYQQISTIGLIPTAQYIKWYPRQLLTKQVLKQVLIPNFLQSKVIKILQDKVNSSKIIITKLQQYLSGSYLKYFNIIRLFCVF</sequence>
<name>A0A433ETS1_9MOLU</name>
<evidence type="ECO:0000313" key="2">
    <source>
        <dbReference type="Proteomes" id="UP000274545"/>
    </source>
</evidence>
<comment type="caution">
    <text evidence="1">The sequence shown here is derived from an EMBL/GenBank/DDBJ whole genome shotgun (WGS) entry which is preliminary data.</text>
</comment>
<protein>
    <submittedName>
        <fullName evidence="1">Uncharacterized protein</fullName>
    </submittedName>
</protein>
<dbReference type="Proteomes" id="UP000274545">
    <property type="component" value="Unassembled WGS sequence"/>
</dbReference>
<reference evidence="1 2" key="1">
    <citation type="journal article" date="2019" name="Genome Biol. Evol.">
        <title>Toxin and genome evolution in a Drosophila defensive symbiosis.</title>
        <authorList>
            <person name="Ballinger M.J."/>
            <person name="Gawryluk R.M."/>
            <person name="Perlman S.J."/>
        </authorList>
    </citation>
    <scope>NUCLEOTIDE SEQUENCE [LARGE SCALE GENOMIC DNA]</scope>
    <source>
        <strain evidence="2">sNeo</strain>
    </source>
</reference>
<dbReference type="AlphaFoldDB" id="A0A433ETS1"/>
<proteinExistence type="predicted"/>